<gene>
    <name evidence="1" type="ORF">OLC1_LOCUS13258</name>
</gene>
<dbReference type="Proteomes" id="UP001161247">
    <property type="component" value="Chromosome 4"/>
</dbReference>
<dbReference type="AlphaFoldDB" id="A0AAV1DBA7"/>
<evidence type="ECO:0000313" key="2">
    <source>
        <dbReference type="Proteomes" id="UP001161247"/>
    </source>
</evidence>
<proteinExistence type="predicted"/>
<accession>A0AAV1DBA7</accession>
<dbReference type="PANTHER" id="PTHR35109">
    <property type="entry name" value="GLUTAMATE RACEMASE"/>
    <property type="match status" value="1"/>
</dbReference>
<protein>
    <submittedName>
        <fullName evidence="1">OLC1v1002953C1</fullName>
    </submittedName>
</protein>
<name>A0AAV1DBA7_OLDCO</name>
<keyword evidence="2" id="KW-1185">Reference proteome</keyword>
<evidence type="ECO:0000313" key="1">
    <source>
        <dbReference type="EMBL" id="CAI9104310.1"/>
    </source>
</evidence>
<organism evidence="1 2">
    <name type="scientific">Oldenlandia corymbosa var. corymbosa</name>
    <dbReference type="NCBI Taxonomy" id="529605"/>
    <lineage>
        <taxon>Eukaryota</taxon>
        <taxon>Viridiplantae</taxon>
        <taxon>Streptophyta</taxon>
        <taxon>Embryophyta</taxon>
        <taxon>Tracheophyta</taxon>
        <taxon>Spermatophyta</taxon>
        <taxon>Magnoliopsida</taxon>
        <taxon>eudicotyledons</taxon>
        <taxon>Gunneridae</taxon>
        <taxon>Pentapetalae</taxon>
        <taxon>asterids</taxon>
        <taxon>lamiids</taxon>
        <taxon>Gentianales</taxon>
        <taxon>Rubiaceae</taxon>
        <taxon>Rubioideae</taxon>
        <taxon>Spermacoceae</taxon>
        <taxon>Hedyotis-Oldenlandia complex</taxon>
        <taxon>Oldenlandia</taxon>
    </lineage>
</organism>
<sequence length="116" mass="13160">MAGVGIRKMMTHTVRIRYMQASLGTRIRLYGSKVKNNNQTTKHKPRPAALDHDQGTLELKEDQRISCWVPHYRTGIYYPRGHEAILEDISEGAASSCLGDTTFWMRNTDGVDKPDP</sequence>
<reference evidence="1" key="1">
    <citation type="submission" date="2023-03" db="EMBL/GenBank/DDBJ databases">
        <authorList>
            <person name="Julca I."/>
        </authorList>
    </citation>
    <scope>NUCLEOTIDE SEQUENCE</scope>
</reference>
<dbReference type="EMBL" id="OX459121">
    <property type="protein sequence ID" value="CAI9104310.1"/>
    <property type="molecule type" value="Genomic_DNA"/>
</dbReference>
<dbReference type="PANTHER" id="PTHR35109:SF1">
    <property type="entry name" value="GLUTAMATE RACEMASE"/>
    <property type="match status" value="1"/>
</dbReference>